<dbReference type="SMART" id="SM00173">
    <property type="entry name" value="RAS"/>
    <property type="match status" value="1"/>
</dbReference>
<dbReference type="FunFam" id="3.40.50.300:FF:000040">
    <property type="entry name" value="GTPase Der"/>
    <property type="match status" value="1"/>
</dbReference>
<comment type="similarity">
    <text evidence="1">Belongs to the TRAFAC class TrmE-Era-EngA-EngB-Septin-like GTPase superfamily. EngA (Der) GTPase family.</text>
</comment>
<evidence type="ECO:0000256" key="7">
    <source>
        <dbReference type="ARBA" id="ARBA00032345"/>
    </source>
</evidence>
<evidence type="ECO:0000256" key="6">
    <source>
        <dbReference type="ARBA" id="ARBA00023134"/>
    </source>
</evidence>
<dbReference type="CDD" id="cd01894">
    <property type="entry name" value="EngA1"/>
    <property type="match status" value="1"/>
</dbReference>
<evidence type="ECO:0000313" key="9">
    <source>
        <dbReference type="EMBL" id="SVA45837.1"/>
    </source>
</evidence>
<dbReference type="GO" id="GO:0042254">
    <property type="term" value="P:ribosome biogenesis"/>
    <property type="evidence" value="ECO:0007669"/>
    <property type="project" value="UniProtKB-KW"/>
</dbReference>
<keyword evidence="6" id="KW-0342">GTP-binding</keyword>
<dbReference type="Pfam" id="PF01926">
    <property type="entry name" value="MMR_HSR1"/>
    <property type="match status" value="2"/>
</dbReference>
<gene>
    <name evidence="9" type="ORF">METZ01_LOCUS98691</name>
</gene>
<dbReference type="FunFam" id="3.30.300.20:FF:000004">
    <property type="entry name" value="GTPase Der"/>
    <property type="match status" value="1"/>
</dbReference>
<dbReference type="CDD" id="cd01895">
    <property type="entry name" value="EngA2"/>
    <property type="match status" value="1"/>
</dbReference>
<dbReference type="NCBIfam" id="TIGR03594">
    <property type="entry name" value="GTPase_EngA"/>
    <property type="match status" value="1"/>
</dbReference>
<dbReference type="InterPro" id="IPR031166">
    <property type="entry name" value="G_ENGA"/>
</dbReference>
<feature type="domain" description="EngA-type G" evidence="8">
    <location>
        <begin position="179"/>
        <end position="354"/>
    </location>
</feature>
<dbReference type="EMBL" id="UINC01010290">
    <property type="protein sequence ID" value="SVA45837.1"/>
    <property type="molecule type" value="Genomic_DNA"/>
</dbReference>
<dbReference type="PANTHER" id="PTHR43834">
    <property type="entry name" value="GTPASE DER"/>
    <property type="match status" value="1"/>
</dbReference>
<sequence length="438" mass="49649">MAIPLIAIVGRPNVGKSTFFNRVLSQRQAIVDAREGITRDRIYGETEWCAHPLRFIDTGGYIPEDLDVFNAAVREQAQEAMAEADLVLFMVDGRAAPTGSDQVLAQFVRESGKPYLLLVNKCDGLKYDDQVHQYHEFGLKEPMAISALNGRHTGDVLDAVLDKLELTQLPMDKDQDDSLRLAIVGMPNVGKSSLTNALLQKERTIVTPIAGTTRDAVDAYLKWHGHDITLVDTAGLRKLAKVKDRIEYYSTVRTQNAIDGSNVVLVLIDAVKGFGKQDKTIVDQVIRKGKGLVLVVNKWDLIQKKTHTMKETTDEIRRQFKSLDHYPILYVSAMNRQRIHKVLEVAWDVYVRSQNQLSTRRLNQQIEAMAGKNPPPAERGKVIRIKYVTQVSRQPTVIALYLNYPKLVRQSYKRYLENRLRLSFDLQGIPVKLSFRKK</sequence>
<dbReference type="Gene3D" id="3.30.300.20">
    <property type="match status" value="1"/>
</dbReference>
<dbReference type="InterPro" id="IPR015946">
    <property type="entry name" value="KH_dom-like_a/b"/>
</dbReference>
<dbReference type="SUPFAM" id="SSF52540">
    <property type="entry name" value="P-loop containing nucleoside triphosphate hydrolases"/>
    <property type="match status" value="2"/>
</dbReference>
<proteinExistence type="inferred from homology"/>
<feature type="domain" description="EngA-type G" evidence="8">
    <location>
        <begin position="4"/>
        <end position="168"/>
    </location>
</feature>
<dbReference type="InterPro" id="IPR027417">
    <property type="entry name" value="P-loop_NTPase"/>
</dbReference>
<dbReference type="GO" id="GO:0005525">
    <property type="term" value="F:GTP binding"/>
    <property type="evidence" value="ECO:0007669"/>
    <property type="project" value="UniProtKB-KW"/>
</dbReference>
<dbReference type="PANTHER" id="PTHR43834:SF6">
    <property type="entry name" value="GTPASE DER"/>
    <property type="match status" value="1"/>
</dbReference>
<dbReference type="PIRSF" id="PIRSF006485">
    <property type="entry name" value="GTP-binding_EngA"/>
    <property type="match status" value="1"/>
</dbReference>
<organism evidence="9">
    <name type="scientific">marine metagenome</name>
    <dbReference type="NCBI Taxonomy" id="408172"/>
    <lineage>
        <taxon>unclassified sequences</taxon>
        <taxon>metagenomes</taxon>
        <taxon>ecological metagenomes</taxon>
    </lineage>
</organism>
<protein>
    <recommendedName>
        <fullName evidence="2">GTPase Der</fullName>
    </recommendedName>
    <alternativeName>
        <fullName evidence="7">GTP-binding protein EngA</fullName>
    </alternativeName>
</protein>
<dbReference type="Gene3D" id="3.40.50.300">
    <property type="entry name" value="P-loop containing nucleotide triphosphate hydrolases"/>
    <property type="match status" value="2"/>
</dbReference>
<reference evidence="9" key="1">
    <citation type="submission" date="2018-05" db="EMBL/GenBank/DDBJ databases">
        <authorList>
            <person name="Lanie J.A."/>
            <person name="Ng W.-L."/>
            <person name="Kazmierczak K.M."/>
            <person name="Andrzejewski T.M."/>
            <person name="Davidsen T.M."/>
            <person name="Wayne K.J."/>
            <person name="Tettelin H."/>
            <person name="Glass J.I."/>
            <person name="Rusch D."/>
            <person name="Podicherti R."/>
            <person name="Tsui H.-C.T."/>
            <person name="Winkler M.E."/>
        </authorList>
    </citation>
    <scope>NUCLEOTIDE SEQUENCE</scope>
</reference>
<dbReference type="Pfam" id="PF14714">
    <property type="entry name" value="KH_dom-like"/>
    <property type="match status" value="1"/>
</dbReference>
<evidence type="ECO:0000256" key="5">
    <source>
        <dbReference type="ARBA" id="ARBA00022741"/>
    </source>
</evidence>
<evidence type="ECO:0000259" key="8">
    <source>
        <dbReference type="PROSITE" id="PS51712"/>
    </source>
</evidence>
<evidence type="ECO:0000256" key="3">
    <source>
        <dbReference type="ARBA" id="ARBA00022517"/>
    </source>
</evidence>
<keyword evidence="3" id="KW-0690">Ribosome biogenesis</keyword>
<dbReference type="InterPro" id="IPR016484">
    <property type="entry name" value="GTPase_Der"/>
</dbReference>
<keyword evidence="5" id="KW-0547">Nucleotide-binding</keyword>
<evidence type="ECO:0000256" key="1">
    <source>
        <dbReference type="ARBA" id="ARBA00008279"/>
    </source>
</evidence>
<dbReference type="GO" id="GO:0043022">
    <property type="term" value="F:ribosome binding"/>
    <property type="evidence" value="ECO:0007669"/>
    <property type="project" value="TreeGrafter"/>
</dbReference>
<dbReference type="HAMAP" id="MF_00195">
    <property type="entry name" value="GTPase_Der"/>
    <property type="match status" value="1"/>
</dbReference>
<accession>A0A381W1R7</accession>
<dbReference type="PROSITE" id="PS51712">
    <property type="entry name" value="G_ENGA"/>
    <property type="match status" value="2"/>
</dbReference>
<dbReference type="AlphaFoldDB" id="A0A381W1R7"/>
<dbReference type="InterPro" id="IPR005225">
    <property type="entry name" value="Small_GTP-bd"/>
</dbReference>
<name>A0A381W1R7_9ZZZZ</name>
<dbReference type="InterPro" id="IPR032859">
    <property type="entry name" value="KH_dom-like"/>
</dbReference>
<evidence type="ECO:0000256" key="2">
    <source>
        <dbReference type="ARBA" id="ARBA00020953"/>
    </source>
</evidence>
<dbReference type="PRINTS" id="PR00326">
    <property type="entry name" value="GTP1OBG"/>
</dbReference>
<dbReference type="InterPro" id="IPR006073">
    <property type="entry name" value="GTP-bd"/>
</dbReference>
<keyword evidence="4" id="KW-0677">Repeat</keyword>
<evidence type="ECO:0000256" key="4">
    <source>
        <dbReference type="ARBA" id="ARBA00022737"/>
    </source>
</evidence>
<dbReference type="NCBIfam" id="TIGR00231">
    <property type="entry name" value="small_GTP"/>
    <property type="match status" value="2"/>
</dbReference>